<dbReference type="Proteomes" id="UP000190626">
    <property type="component" value="Unassembled WGS sequence"/>
</dbReference>
<evidence type="ECO:0000259" key="1">
    <source>
        <dbReference type="PROSITE" id="PS50052"/>
    </source>
</evidence>
<organism evidence="2 3">
    <name type="scientific">Paenibacillus ferrarius</name>
    <dbReference type="NCBI Taxonomy" id="1469647"/>
    <lineage>
        <taxon>Bacteria</taxon>
        <taxon>Bacillati</taxon>
        <taxon>Bacillota</taxon>
        <taxon>Bacilli</taxon>
        <taxon>Bacillales</taxon>
        <taxon>Paenibacillaceae</taxon>
        <taxon>Paenibacillus</taxon>
    </lineage>
</organism>
<dbReference type="RefSeq" id="WP_079408839.1">
    <property type="nucleotide sequence ID" value="NZ_MBTG01000001.1"/>
</dbReference>
<dbReference type="Gene3D" id="3.40.50.300">
    <property type="entry name" value="P-loop containing nucleotide triphosphate hydrolases"/>
    <property type="match status" value="1"/>
</dbReference>
<gene>
    <name evidence="2" type="ORF">BC351_00940</name>
</gene>
<dbReference type="InterPro" id="IPR027417">
    <property type="entry name" value="P-loop_NTPase"/>
</dbReference>
<feature type="domain" description="Guanylate kinase-like" evidence="1">
    <location>
        <begin position="3"/>
        <end position="170"/>
    </location>
</feature>
<protein>
    <recommendedName>
        <fullName evidence="1">Guanylate kinase-like domain-containing protein</fullName>
    </recommendedName>
</protein>
<dbReference type="InterPro" id="IPR025662">
    <property type="entry name" value="Sigma_54_int_dom_ATP-bd_1"/>
</dbReference>
<accession>A0A1V4HSS2</accession>
<keyword evidence="3" id="KW-1185">Reference proteome</keyword>
<dbReference type="InterPro" id="IPR008145">
    <property type="entry name" value="GK/Ca_channel_bsu"/>
</dbReference>
<sequence length="179" mass="21064">MKKTIFLILGESGSGKTEIARELGFYGYKAIQSYTTRPARKKDEYGHIFCSDVDYDAFREKNEIAAYSWFNDYHYFTTRTQLAESDVYVVDPDGIEDLKSNVKNINFISIYLNVDEDTRVNRMKKRGDSEETIMNRLSVDQQKFRYKQFDYCLPNDKLTKTIDIMRYIFDAETDGAYDE</sequence>
<dbReference type="OrthoDB" id="1033810at2"/>
<proteinExistence type="predicted"/>
<dbReference type="AlphaFoldDB" id="A0A1V4HSS2"/>
<dbReference type="Pfam" id="PF00625">
    <property type="entry name" value="Guanylate_kin"/>
    <property type="match status" value="1"/>
</dbReference>
<reference evidence="3" key="1">
    <citation type="submission" date="2016-07" db="EMBL/GenBank/DDBJ databases">
        <authorList>
            <person name="Florea S."/>
            <person name="Webb J.S."/>
            <person name="Jaromczyk J."/>
            <person name="Schardl C.L."/>
        </authorList>
    </citation>
    <scope>NUCLEOTIDE SEQUENCE [LARGE SCALE GENOMIC DNA]</scope>
    <source>
        <strain evidence="3">CY1</strain>
    </source>
</reference>
<name>A0A1V4HSS2_9BACL</name>
<evidence type="ECO:0000313" key="3">
    <source>
        <dbReference type="Proteomes" id="UP000190626"/>
    </source>
</evidence>
<dbReference type="EMBL" id="MBTG01000001">
    <property type="protein sequence ID" value="OPH61838.1"/>
    <property type="molecule type" value="Genomic_DNA"/>
</dbReference>
<dbReference type="PROSITE" id="PS00675">
    <property type="entry name" value="SIGMA54_INTERACT_1"/>
    <property type="match status" value="1"/>
</dbReference>
<dbReference type="SMART" id="SM00072">
    <property type="entry name" value="GuKc"/>
    <property type="match status" value="1"/>
</dbReference>
<evidence type="ECO:0000313" key="2">
    <source>
        <dbReference type="EMBL" id="OPH61838.1"/>
    </source>
</evidence>
<dbReference type="SUPFAM" id="SSF52540">
    <property type="entry name" value="P-loop containing nucleoside triphosphate hydrolases"/>
    <property type="match status" value="1"/>
</dbReference>
<comment type="caution">
    <text evidence="2">The sequence shown here is derived from an EMBL/GenBank/DDBJ whole genome shotgun (WGS) entry which is preliminary data.</text>
</comment>
<dbReference type="STRING" id="1469647.BC351_00940"/>
<dbReference type="InterPro" id="IPR008144">
    <property type="entry name" value="Guanylate_kin-like_dom"/>
</dbReference>
<dbReference type="PROSITE" id="PS50052">
    <property type="entry name" value="GUANYLATE_KINASE_2"/>
    <property type="match status" value="1"/>
</dbReference>